<protein>
    <recommendedName>
        <fullName evidence="2">AAA+ ATPase domain-containing protein</fullName>
    </recommendedName>
</protein>
<dbReference type="Pfam" id="PF23232">
    <property type="entry name" value="AAA_lid_13"/>
    <property type="match status" value="1"/>
</dbReference>
<organism evidence="3 4">
    <name type="scientific">Sporothrix schenckii 1099-18</name>
    <dbReference type="NCBI Taxonomy" id="1397361"/>
    <lineage>
        <taxon>Eukaryota</taxon>
        <taxon>Fungi</taxon>
        <taxon>Dikarya</taxon>
        <taxon>Ascomycota</taxon>
        <taxon>Pezizomycotina</taxon>
        <taxon>Sordariomycetes</taxon>
        <taxon>Sordariomycetidae</taxon>
        <taxon>Ophiostomatales</taxon>
        <taxon>Ophiostomataceae</taxon>
        <taxon>Sporothrix</taxon>
    </lineage>
</organism>
<dbReference type="AlphaFoldDB" id="A0A0F2M146"/>
<accession>A0A0F2M146</accession>
<dbReference type="Gene3D" id="3.40.50.300">
    <property type="entry name" value="P-loop containing nucleotide triphosphate hydrolases"/>
    <property type="match status" value="1"/>
</dbReference>
<proteinExistence type="predicted"/>
<comment type="caution">
    <text evidence="3">The sequence shown here is derived from an EMBL/GenBank/DDBJ whole genome shotgun (WGS) entry which is preliminary data.</text>
</comment>
<dbReference type="PANTHER" id="PTHR46411">
    <property type="entry name" value="FAMILY ATPASE, PUTATIVE-RELATED"/>
    <property type="match status" value="1"/>
</dbReference>
<dbReference type="EMBL" id="AXCR01000010">
    <property type="protein sequence ID" value="KJR82814.1"/>
    <property type="molecule type" value="Genomic_DNA"/>
</dbReference>
<evidence type="ECO:0000256" key="1">
    <source>
        <dbReference type="SAM" id="MobiDB-lite"/>
    </source>
</evidence>
<dbReference type="InterPro" id="IPR056599">
    <property type="entry name" value="AAA_lid_fung"/>
</dbReference>
<feature type="compositionally biased region" description="Pro residues" evidence="1">
    <location>
        <begin position="452"/>
        <end position="463"/>
    </location>
</feature>
<dbReference type="PANTHER" id="PTHR46411:SF2">
    <property type="entry name" value="AAA+ ATPASE DOMAIN-CONTAINING PROTEIN"/>
    <property type="match status" value="1"/>
</dbReference>
<dbReference type="InterPro" id="IPR003959">
    <property type="entry name" value="ATPase_AAA_core"/>
</dbReference>
<evidence type="ECO:0000259" key="2">
    <source>
        <dbReference type="SMART" id="SM00382"/>
    </source>
</evidence>
<sequence>MHRRPRNRRGWEDDSDSDSIQITTVDYSHLVGRHAFGIDKVPDVLYSIKYVDKSRRHYGTIGSNEKINVDESNAGDATPESQNYPVIEIHTVAICSPRHAKTKLEPFRNVYHAESGESKNGAEEDVVDVNIDDDDNMLELAMQAKLQSLDIAAVRDRFHVDTIDVKGMVIHSSYLQHAINAVKESTVHLPALLKEPYPALYHMRDDLAHFRDNQPACHNETQRTTTAKHINVLLDYLQKELGDRCRDEERRYAQSPPMATFDMMWLLYKPFGVAYAKWAGRQPGSPMHWRAYMISSVDMDLHKARVTCWSMAYNAGMLRRETMVFTINSFSGEQTIQDLPLVPQRFFPEDLAAQDGLSMADWQIKLGRQYWDLVQSPAYKEYVVPADIVEEAASKGADSAPNHTTKSNSENKNKTKSELVERVVVDVKGFEKFRLPPSTSMSPAGANGGPMAMPPPPPPPPPISTSADNLGFQLHFAPRCSCDTCRDNPNSEPKKPGRFAEFKVGAISSGKKPTNDLFYLLCDVDVPAFLLARREWMHVHLARLRPVQADHEAFENLVLDADIKTTVRALTGKFAHEVEEGRADSGRVAPWPRDIVKNKGEGRIFLLHGSPGVGKTCTAECIAELAQRPLLALTSGDISTDMNADVVERNLDTYLRLGERYGALVLLDEADVFLEARRASDLRRNGLVSVFLRALEYFRGVLFLTTNRVETFDDAFTSRIHVALHYHPLSAESRRRVWMQHFARIERDSGGRIFVLRSTREYAYEDAEVHALELNGREIRNALQTAVALAEADALDKANEDEGQATVTEAHLRAVIKMSAGFKLFMNKAKSKLYE</sequence>
<dbReference type="InterPro" id="IPR027417">
    <property type="entry name" value="P-loop_NTPase"/>
</dbReference>
<feature type="compositionally biased region" description="Low complexity" evidence="1">
    <location>
        <begin position="441"/>
        <end position="451"/>
    </location>
</feature>
<dbReference type="SMART" id="SM00382">
    <property type="entry name" value="AAA"/>
    <property type="match status" value="1"/>
</dbReference>
<name>A0A0F2M146_SPOSC</name>
<dbReference type="OrthoDB" id="10042665at2759"/>
<feature type="region of interest" description="Disordered" evidence="1">
    <location>
        <begin position="394"/>
        <end position="418"/>
    </location>
</feature>
<feature type="region of interest" description="Disordered" evidence="1">
    <location>
        <begin position="436"/>
        <end position="463"/>
    </location>
</feature>
<gene>
    <name evidence="3" type="ORF">SPSK_03998</name>
</gene>
<dbReference type="InterPro" id="IPR003593">
    <property type="entry name" value="AAA+_ATPase"/>
</dbReference>
<dbReference type="RefSeq" id="XP_016585490.1">
    <property type="nucleotide sequence ID" value="XM_016730813.1"/>
</dbReference>
<evidence type="ECO:0000313" key="4">
    <source>
        <dbReference type="Proteomes" id="UP000033710"/>
    </source>
</evidence>
<dbReference type="Pfam" id="PF00004">
    <property type="entry name" value="AAA"/>
    <property type="match status" value="1"/>
</dbReference>
<dbReference type="SUPFAM" id="SSF52540">
    <property type="entry name" value="P-loop containing nucleoside triphosphate hydrolases"/>
    <property type="match status" value="1"/>
</dbReference>
<dbReference type="Proteomes" id="UP000033710">
    <property type="component" value="Unassembled WGS sequence"/>
</dbReference>
<dbReference type="KEGG" id="ssck:SPSK_03998"/>
<dbReference type="VEuPathDB" id="FungiDB:SPSK_03998"/>
<feature type="compositionally biased region" description="Basic and acidic residues" evidence="1">
    <location>
        <begin position="409"/>
        <end position="418"/>
    </location>
</feature>
<evidence type="ECO:0000313" key="3">
    <source>
        <dbReference type="EMBL" id="KJR82814.1"/>
    </source>
</evidence>
<dbReference type="Pfam" id="PF22942">
    <property type="entry name" value="DUF7025"/>
    <property type="match status" value="1"/>
</dbReference>
<reference evidence="3 4" key="2">
    <citation type="journal article" date="2015" name="Eukaryot. Cell">
        <title>Asexual propagation of a virulent clone complex in a human and feline outbreak of sporotrichosis.</title>
        <authorList>
            <person name="Teixeira Mde M."/>
            <person name="Rodrigues A.M."/>
            <person name="Tsui C.K."/>
            <person name="de Almeida L.G."/>
            <person name="Van Diepeningen A.D."/>
            <person name="van den Ende B.G."/>
            <person name="Fernandes G.F."/>
            <person name="Kano R."/>
            <person name="Hamelin R.C."/>
            <person name="Lopes-Bezerra L.M."/>
            <person name="Vasconcelos A.T."/>
            <person name="de Hoog S."/>
            <person name="de Camargo Z.P."/>
            <person name="Felipe M.S."/>
        </authorList>
    </citation>
    <scope>NUCLEOTIDE SEQUENCE [LARGE SCALE GENOMIC DNA]</scope>
    <source>
        <strain evidence="3 4">1099-18</strain>
    </source>
</reference>
<reference evidence="3 4" key="1">
    <citation type="journal article" date="2014" name="BMC Genomics">
        <title>Comparative genomics of the major fungal agents of human and animal Sporotrichosis: Sporothrix schenckii and Sporothrix brasiliensis.</title>
        <authorList>
            <person name="Teixeira M.M."/>
            <person name="de Almeida L.G."/>
            <person name="Kubitschek-Barreira P."/>
            <person name="Alves F.L."/>
            <person name="Kioshima E.S."/>
            <person name="Abadio A.K."/>
            <person name="Fernandes L."/>
            <person name="Derengowski L.S."/>
            <person name="Ferreira K.S."/>
            <person name="Souza R.C."/>
            <person name="Ruiz J.C."/>
            <person name="de Andrade N.C."/>
            <person name="Paes H.C."/>
            <person name="Nicola A.M."/>
            <person name="Albuquerque P."/>
            <person name="Gerber A.L."/>
            <person name="Martins V.P."/>
            <person name="Peconick L.D."/>
            <person name="Neto A.V."/>
            <person name="Chaucanez C.B."/>
            <person name="Silva P.A."/>
            <person name="Cunha O.L."/>
            <person name="de Oliveira F.F."/>
            <person name="dos Santos T.C."/>
            <person name="Barros A.L."/>
            <person name="Soares M.A."/>
            <person name="de Oliveira L.M."/>
            <person name="Marini M.M."/>
            <person name="Villalobos-Duno H."/>
            <person name="Cunha M.M."/>
            <person name="de Hoog S."/>
            <person name="da Silveira J.F."/>
            <person name="Henrissat B."/>
            <person name="Nino-Vega G.A."/>
            <person name="Cisalpino P.S."/>
            <person name="Mora-Montes H.M."/>
            <person name="Almeida S.R."/>
            <person name="Stajich J.E."/>
            <person name="Lopes-Bezerra L.M."/>
            <person name="Vasconcelos A.T."/>
            <person name="Felipe M.S."/>
        </authorList>
    </citation>
    <scope>NUCLEOTIDE SEQUENCE [LARGE SCALE GENOMIC DNA]</scope>
    <source>
        <strain evidence="3 4">1099-18</strain>
    </source>
</reference>
<feature type="domain" description="AAA+ ATPase" evidence="2">
    <location>
        <begin position="601"/>
        <end position="730"/>
    </location>
</feature>
<dbReference type="GO" id="GO:0016887">
    <property type="term" value="F:ATP hydrolysis activity"/>
    <property type="evidence" value="ECO:0007669"/>
    <property type="project" value="InterPro"/>
</dbReference>
<dbReference type="GeneID" id="27666090"/>
<dbReference type="GO" id="GO:0005524">
    <property type="term" value="F:ATP binding"/>
    <property type="evidence" value="ECO:0007669"/>
    <property type="project" value="InterPro"/>
</dbReference>
<dbReference type="InterPro" id="IPR054289">
    <property type="entry name" value="DUF7025"/>
</dbReference>